<feature type="transmembrane region" description="Helical" evidence="1">
    <location>
        <begin position="354"/>
        <end position="374"/>
    </location>
</feature>
<name>A0ABR6PTD6_9SPHI</name>
<keyword evidence="1" id="KW-0472">Membrane</keyword>
<organism evidence="3 4">
    <name type="scientific">Mucilaginibacter lappiensis</name>
    <dbReference type="NCBI Taxonomy" id="354630"/>
    <lineage>
        <taxon>Bacteria</taxon>
        <taxon>Pseudomonadati</taxon>
        <taxon>Bacteroidota</taxon>
        <taxon>Sphingobacteriia</taxon>
        <taxon>Sphingobacteriales</taxon>
        <taxon>Sphingobacteriaceae</taxon>
        <taxon>Mucilaginibacter</taxon>
    </lineage>
</organism>
<comment type="caution">
    <text evidence="3">The sequence shown here is derived from an EMBL/GenBank/DDBJ whole genome shotgun (WGS) entry which is preliminary data.</text>
</comment>
<gene>
    <name evidence="3" type="ORF">HDF23_005005</name>
</gene>
<dbReference type="PANTHER" id="PTHR40407:SF1">
    <property type="entry name" value="HEPARAN-ALPHA-GLUCOSAMINIDE N-ACETYLTRANSFERASE CATALYTIC DOMAIN-CONTAINING PROTEIN"/>
    <property type="match status" value="1"/>
</dbReference>
<dbReference type="RefSeq" id="WP_076377490.1">
    <property type="nucleotide sequence ID" value="NZ_FTMG01000017.1"/>
</dbReference>
<feature type="transmembrane region" description="Helical" evidence="1">
    <location>
        <begin position="226"/>
        <end position="247"/>
    </location>
</feature>
<feature type="transmembrane region" description="Helical" evidence="1">
    <location>
        <begin position="89"/>
        <end position="110"/>
    </location>
</feature>
<evidence type="ECO:0000313" key="3">
    <source>
        <dbReference type="EMBL" id="MBB6112230.1"/>
    </source>
</evidence>
<feature type="transmembrane region" description="Helical" evidence="1">
    <location>
        <begin position="116"/>
        <end position="135"/>
    </location>
</feature>
<proteinExistence type="predicted"/>
<keyword evidence="1" id="KW-1133">Transmembrane helix</keyword>
<protein>
    <submittedName>
        <fullName evidence="3">Membrane protein</fullName>
    </submittedName>
</protein>
<feature type="domain" description="Heparan-alpha-glucosaminide N-acetyltransferase catalytic" evidence="2">
    <location>
        <begin position="10"/>
        <end position="229"/>
    </location>
</feature>
<dbReference type="PANTHER" id="PTHR40407">
    <property type="entry name" value="MEMBRANE PROTEIN-LIKE PROTEIN"/>
    <property type="match status" value="1"/>
</dbReference>
<dbReference type="Proteomes" id="UP000541583">
    <property type="component" value="Unassembled WGS sequence"/>
</dbReference>
<dbReference type="EMBL" id="JACHCB010000017">
    <property type="protein sequence ID" value="MBB6112230.1"/>
    <property type="molecule type" value="Genomic_DNA"/>
</dbReference>
<reference evidence="3 4" key="1">
    <citation type="submission" date="2020-08" db="EMBL/GenBank/DDBJ databases">
        <title>Genomic Encyclopedia of Type Strains, Phase IV (KMG-V): Genome sequencing to study the core and pangenomes of soil and plant-associated prokaryotes.</title>
        <authorList>
            <person name="Whitman W."/>
        </authorList>
    </citation>
    <scope>NUCLEOTIDE SEQUENCE [LARGE SCALE GENOMIC DNA]</scope>
    <source>
        <strain evidence="3 4">ANJLi2</strain>
    </source>
</reference>
<feature type="transmembrane region" description="Helical" evidence="1">
    <location>
        <begin position="275"/>
        <end position="293"/>
    </location>
</feature>
<evidence type="ECO:0000256" key="1">
    <source>
        <dbReference type="SAM" id="Phobius"/>
    </source>
</evidence>
<dbReference type="Pfam" id="PF07786">
    <property type="entry name" value="HGSNAT_cat"/>
    <property type="match status" value="1"/>
</dbReference>
<sequence>MSSQSVNKQRIQSIDVLRGIIMLIMAIDHVRDFFHLSSVSPTDMANTTPALFFTRWITHFCAPTFVFLSGISANLAGSRRSPGEFSAFLIERGLWLIFVEVVLITLAISANPFYNFIILQVIWAIGISMIILGLFNRLPVKVIGLIGLLLFFGHNLFDLPGLSNPATDSAATKVLFTARAAIIPLGDSHFIFCLYAILPWTSVMLLGYAFGALYRSGYDAILRRRQLRYAGLITLGIFVILRAFNIYGDPSPWAVQRNTLFTIMSFLNTTKYPCSLLYLCMTLGVAMLLLSYFEKIQNKLTGIFNVYGKVPFFYYVPHFYIIRILSIIFLLAWGYTSKDLITPKSPIWFRPPTFGYSLPVVYLIWLAVIASLYFPCRWFGKYKQTHKQWWLNYL</sequence>
<dbReference type="InterPro" id="IPR012429">
    <property type="entry name" value="HGSNAT_cat"/>
</dbReference>
<feature type="transmembrane region" description="Helical" evidence="1">
    <location>
        <begin position="313"/>
        <end position="334"/>
    </location>
</feature>
<feature type="transmembrane region" description="Helical" evidence="1">
    <location>
        <begin position="142"/>
        <end position="157"/>
    </location>
</feature>
<keyword evidence="1" id="KW-0812">Transmembrane</keyword>
<feature type="transmembrane region" description="Helical" evidence="1">
    <location>
        <begin position="56"/>
        <end position="77"/>
    </location>
</feature>
<keyword evidence="4" id="KW-1185">Reference proteome</keyword>
<evidence type="ECO:0000259" key="2">
    <source>
        <dbReference type="Pfam" id="PF07786"/>
    </source>
</evidence>
<accession>A0ABR6PTD6</accession>
<feature type="transmembrane region" description="Helical" evidence="1">
    <location>
        <begin position="189"/>
        <end position="214"/>
    </location>
</feature>
<evidence type="ECO:0000313" key="4">
    <source>
        <dbReference type="Proteomes" id="UP000541583"/>
    </source>
</evidence>